<sequence length="99" mass="10443">MSIFRGTIQEDSLVLCAVATYVRGEHGLKCIGISRKSHTRTGFRIGGVENVSDVATPEAQDVYIAADGDIPCKAGCCRDWDDEGAIDNAIGGIGGKWVG</sequence>
<protein>
    <submittedName>
        <fullName evidence="1">Uncharacterized protein</fullName>
    </submittedName>
</protein>
<evidence type="ECO:0000313" key="2">
    <source>
        <dbReference type="Proteomes" id="UP000054053"/>
    </source>
</evidence>
<accession>A0A1B5L841</accession>
<name>A0A1B5L841_USTVR</name>
<proteinExistence type="predicted"/>
<dbReference type="Proteomes" id="UP000054053">
    <property type="component" value="Unassembled WGS sequence"/>
</dbReference>
<reference evidence="2" key="1">
    <citation type="journal article" date="2016" name="Genome Announc.">
        <title>Genome sequence of Ustilaginoidea virens IPU010, a rice pathogenic fungus causing false smut.</title>
        <authorList>
            <person name="Kumagai T."/>
            <person name="Ishii T."/>
            <person name="Terai G."/>
            <person name="Umemura M."/>
            <person name="Machida M."/>
            <person name="Asai K."/>
        </authorList>
    </citation>
    <scope>NUCLEOTIDE SEQUENCE [LARGE SCALE GENOMIC DNA]</scope>
    <source>
        <strain evidence="2">IPU010</strain>
    </source>
</reference>
<dbReference type="EMBL" id="BBTG02000075">
    <property type="protein sequence ID" value="GAO19872.1"/>
    <property type="molecule type" value="Genomic_DNA"/>
</dbReference>
<comment type="caution">
    <text evidence="1">The sequence shown here is derived from an EMBL/GenBank/DDBJ whole genome shotgun (WGS) entry which is preliminary data.</text>
</comment>
<gene>
    <name evidence="1" type="ORF">UVI_02062340</name>
</gene>
<organism evidence="1 2">
    <name type="scientific">Ustilaginoidea virens</name>
    <name type="common">Rice false smut fungus</name>
    <name type="synonym">Villosiclava virens</name>
    <dbReference type="NCBI Taxonomy" id="1159556"/>
    <lineage>
        <taxon>Eukaryota</taxon>
        <taxon>Fungi</taxon>
        <taxon>Dikarya</taxon>
        <taxon>Ascomycota</taxon>
        <taxon>Pezizomycotina</taxon>
        <taxon>Sordariomycetes</taxon>
        <taxon>Hypocreomycetidae</taxon>
        <taxon>Hypocreales</taxon>
        <taxon>Clavicipitaceae</taxon>
        <taxon>Ustilaginoidea</taxon>
    </lineage>
</organism>
<dbReference type="AlphaFoldDB" id="A0A1B5L841"/>
<evidence type="ECO:0000313" key="1">
    <source>
        <dbReference type="EMBL" id="GAO19872.1"/>
    </source>
</evidence>